<sequence length="381" mass="44087">MQIQYITKQEELDQCVQAIANEPSIAVDLEFDKNHYRYGFNLCLIQIYDHKTCYLIDPLAKEISLEGLFDVFRDPAVEKLVFAFGEDIRLLHHLGCKAQNILDLANVRSLLNYPPSSLSNMLAEVLGMETDKKLQKSNWFKRPLSEEQIKYAADDVLYLFPLKDALMQQAEALGRLDWIAQENAIFNTAEFIDNSEEINVKLKDKKMLNAFEWFIVEGLLIWREKLAKAVNKPSYQIMHKDLIWDLALGNKYVEDFMKFRGVYRKIQTPNCQRDLENRMEELYELAHKKQISKSKPAVAPLNPEEKAKNKELRAIVDEQKNNYFGPIKEAIAEKYGKEFSAFVLSNTLISQIALQKATDLLPYKKEIINQEAANLGLTIRL</sequence>
<dbReference type="GO" id="GO:0000166">
    <property type="term" value="F:nucleotide binding"/>
    <property type="evidence" value="ECO:0007669"/>
    <property type="project" value="InterPro"/>
</dbReference>
<evidence type="ECO:0000259" key="1">
    <source>
        <dbReference type="SMART" id="SM00474"/>
    </source>
</evidence>
<dbReference type="Gene3D" id="3.30.420.10">
    <property type="entry name" value="Ribonuclease H-like superfamily/Ribonuclease H"/>
    <property type="match status" value="1"/>
</dbReference>
<dbReference type="SMART" id="SM00474">
    <property type="entry name" value="35EXOc"/>
    <property type="match status" value="1"/>
</dbReference>
<dbReference type="SUPFAM" id="SSF53098">
    <property type="entry name" value="Ribonuclease H-like"/>
    <property type="match status" value="1"/>
</dbReference>
<reference evidence="2 3" key="1">
    <citation type="submission" date="2016-10" db="EMBL/GenBank/DDBJ databases">
        <authorList>
            <person name="de Groot N.N."/>
        </authorList>
    </citation>
    <scope>NUCLEOTIDE SEQUENCE [LARGE SCALE GENOMIC DNA]</scope>
    <source>
        <strain evidence="2 3">CGMCC 1.7005</strain>
    </source>
</reference>
<dbReference type="Proteomes" id="UP000236454">
    <property type="component" value="Unassembled WGS sequence"/>
</dbReference>
<dbReference type="EMBL" id="FPAS01000004">
    <property type="protein sequence ID" value="SFT80556.1"/>
    <property type="molecule type" value="Genomic_DNA"/>
</dbReference>
<dbReference type="GO" id="GO:0008408">
    <property type="term" value="F:3'-5' exonuclease activity"/>
    <property type="evidence" value="ECO:0007669"/>
    <property type="project" value="InterPro"/>
</dbReference>
<dbReference type="Pfam" id="PF01612">
    <property type="entry name" value="DNA_pol_A_exo1"/>
    <property type="match status" value="1"/>
</dbReference>
<dbReference type="CDD" id="cd06142">
    <property type="entry name" value="RNaseD_exo"/>
    <property type="match status" value="1"/>
</dbReference>
<dbReference type="InterPro" id="IPR051086">
    <property type="entry name" value="RNase_D-like"/>
</dbReference>
<protein>
    <submittedName>
        <fullName evidence="2">Ribonuclease D</fullName>
    </submittedName>
</protein>
<proteinExistence type="predicted"/>
<dbReference type="InterPro" id="IPR010997">
    <property type="entry name" value="HRDC-like_sf"/>
</dbReference>
<gene>
    <name evidence="2" type="ORF">SAMN05216474_2432</name>
</gene>
<dbReference type="GO" id="GO:0003676">
    <property type="term" value="F:nucleic acid binding"/>
    <property type="evidence" value="ECO:0007669"/>
    <property type="project" value="InterPro"/>
</dbReference>
<organism evidence="2 3">
    <name type="scientific">Lishizhenia tianjinensis</name>
    <dbReference type="NCBI Taxonomy" id="477690"/>
    <lineage>
        <taxon>Bacteria</taxon>
        <taxon>Pseudomonadati</taxon>
        <taxon>Bacteroidota</taxon>
        <taxon>Flavobacteriia</taxon>
        <taxon>Flavobacteriales</taxon>
        <taxon>Crocinitomicaceae</taxon>
        <taxon>Lishizhenia</taxon>
    </lineage>
</organism>
<dbReference type="SUPFAM" id="SSF47819">
    <property type="entry name" value="HRDC-like"/>
    <property type="match status" value="1"/>
</dbReference>
<keyword evidence="3" id="KW-1185">Reference proteome</keyword>
<dbReference type="AlphaFoldDB" id="A0A1I7B049"/>
<name>A0A1I7B049_9FLAO</name>
<evidence type="ECO:0000313" key="3">
    <source>
        <dbReference type="Proteomes" id="UP000236454"/>
    </source>
</evidence>
<dbReference type="PANTHER" id="PTHR47649">
    <property type="entry name" value="RIBONUCLEASE D"/>
    <property type="match status" value="1"/>
</dbReference>
<dbReference type="OrthoDB" id="9800549at2"/>
<feature type="domain" description="3'-5' exonuclease" evidence="1">
    <location>
        <begin position="3"/>
        <end position="171"/>
    </location>
</feature>
<dbReference type="GO" id="GO:0006139">
    <property type="term" value="P:nucleobase-containing compound metabolic process"/>
    <property type="evidence" value="ECO:0007669"/>
    <property type="project" value="InterPro"/>
</dbReference>
<dbReference type="InterPro" id="IPR002562">
    <property type="entry name" value="3'-5'_exonuclease_dom"/>
</dbReference>
<dbReference type="InterPro" id="IPR012337">
    <property type="entry name" value="RNaseH-like_sf"/>
</dbReference>
<accession>A0A1I7B049</accession>
<dbReference type="RefSeq" id="WP_090250389.1">
    <property type="nucleotide sequence ID" value="NZ_FPAS01000004.1"/>
</dbReference>
<dbReference type="PANTHER" id="PTHR47649:SF1">
    <property type="entry name" value="RIBONUCLEASE D"/>
    <property type="match status" value="1"/>
</dbReference>
<dbReference type="InterPro" id="IPR036397">
    <property type="entry name" value="RNaseH_sf"/>
</dbReference>
<evidence type="ECO:0000313" key="2">
    <source>
        <dbReference type="EMBL" id="SFT80556.1"/>
    </source>
</evidence>
<dbReference type="STRING" id="477690.SAMN05216474_2432"/>